<dbReference type="Proteomes" id="UP000826656">
    <property type="component" value="Unassembled WGS sequence"/>
</dbReference>
<keyword evidence="2" id="KW-1185">Reference proteome</keyword>
<evidence type="ECO:0000313" key="2">
    <source>
        <dbReference type="Proteomes" id="UP000826656"/>
    </source>
</evidence>
<name>A0ABQ7TX86_SOLTU</name>
<organism evidence="1 2">
    <name type="scientific">Solanum tuberosum</name>
    <name type="common">Potato</name>
    <dbReference type="NCBI Taxonomy" id="4113"/>
    <lineage>
        <taxon>Eukaryota</taxon>
        <taxon>Viridiplantae</taxon>
        <taxon>Streptophyta</taxon>
        <taxon>Embryophyta</taxon>
        <taxon>Tracheophyta</taxon>
        <taxon>Spermatophyta</taxon>
        <taxon>Magnoliopsida</taxon>
        <taxon>eudicotyledons</taxon>
        <taxon>Gunneridae</taxon>
        <taxon>Pentapetalae</taxon>
        <taxon>asterids</taxon>
        <taxon>lamiids</taxon>
        <taxon>Solanales</taxon>
        <taxon>Solanaceae</taxon>
        <taxon>Solanoideae</taxon>
        <taxon>Solaneae</taxon>
        <taxon>Solanum</taxon>
    </lineage>
</organism>
<reference evidence="1 2" key="1">
    <citation type="journal article" date="2021" name="bioRxiv">
        <title>Chromosome-scale and haplotype-resolved genome assembly of a tetraploid potato cultivar.</title>
        <authorList>
            <person name="Sun H."/>
            <person name="Jiao W.-B."/>
            <person name="Krause K."/>
            <person name="Campoy J.A."/>
            <person name="Goel M."/>
            <person name="Folz-Donahue K."/>
            <person name="Kukat C."/>
            <person name="Huettel B."/>
            <person name="Schneeberger K."/>
        </authorList>
    </citation>
    <scope>NUCLEOTIDE SEQUENCE [LARGE SCALE GENOMIC DNA]</scope>
    <source>
        <strain evidence="1">SolTubOtavaFocal</strain>
        <tissue evidence="1">Leaves</tissue>
    </source>
</reference>
<accession>A0ABQ7TX86</accession>
<gene>
    <name evidence="1" type="ORF">KY290_036710</name>
</gene>
<proteinExistence type="predicted"/>
<comment type="caution">
    <text evidence="1">The sequence shown here is derived from an EMBL/GenBank/DDBJ whole genome shotgun (WGS) entry which is preliminary data.</text>
</comment>
<evidence type="ECO:0000313" key="1">
    <source>
        <dbReference type="EMBL" id="KAH0738005.1"/>
    </source>
</evidence>
<protein>
    <submittedName>
        <fullName evidence="1">Uncharacterized protein</fullName>
    </submittedName>
</protein>
<sequence>MRILSWPWKLESNNSSMHKLALPSICPHNRITYLFEGPNSSGVIENTIGGLDTDNWRTLWRVLSYLPTPQAFRFLIRIILREDEATLWILPTCRINGSDMGFILYFRAGVKVIREDYPLAFNCKLQKGIPTSLDSMNTEADQVKIPMEKFVCSLMKKVFLIVDILLLLIEDWLFNIFL</sequence>
<dbReference type="EMBL" id="JAIVGD010000028">
    <property type="protein sequence ID" value="KAH0738005.1"/>
    <property type="molecule type" value="Genomic_DNA"/>
</dbReference>